<evidence type="ECO:0000313" key="1">
    <source>
        <dbReference type="EMBL" id="RIA84596.1"/>
    </source>
</evidence>
<proteinExistence type="predicted"/>
<evidence type="ECO:0000313" key="2">
    <source>
        <dbReference type="Proteomes" id="UP000265703"/>
    </source>
</evidence>
<gene>
    <name evidence="1" type="ORF">C1645_832021</name>
</gene>
<dbReference type="EMBL" id="QKYT01000481">
    <property type="protein sequence ID" value="RIA84596.1"/>
    <property type="molecule type" value="Genomic_DNA"/>
</dbReference>
<dbReference type="Proteomes" id="UP000265703">
    <property type="component" value="Unassembled WGS sequence"/>
</dbReference>
<comment type="caution">
    <text evidence="1">The sequence shown here is derived from an EMBL/GenBank/DDBJ whole genome shotgun (WGS) entry which is preliminary data.</text>
</comment>
<dbReference type="OrthoDB" id="4062651at2759"/>
<dbReference type="AlphaFoldDB" id="A0A397SIX9"/>
<protein>
    <submittedName>
        <fullName evidence="1">Uncharacterized protein</fullName>
    </submittedName>
</protein>
<sequence>MDCEEELLIFLNKFQDIRDLASLTRCLNENPIDMSVASNVLPILGWQFLNDESHNHYLALDICRGKRPKIRDETPENKKIRKQIEELRELKELTHYFTPIIKSTTKTQLYETHTQAIYTSWLLNLLNLPEPVSCLKSERIYIFKKYSRNFTENFQHFGKTFTKLSILLAQLPGQWPPVDTPPPPVASWTAFVDQTPHEINNTNFTIVAY</sequence>
<accession>A0A397SIX9</accession>
<reference evidence="1 2" key="1">
    <citation type="submission" date="2018-06" db="EMBL/GenBank/DDBJ databases">
        <title>Comparative genomics reveals the genomic features of Rhizophagus irregularis, R. cerebriforme, R. diaphanum and Gigaspora rosea, and their symbiotic lifestyle signature.</title>
        <authorList>
            <person name="Morin E."/>
            <person name="San Clemente H."/>
            <person name="Chen E.C.H."/>
            <person name="De La Providencia I."/>
            <person name="Hainaut M."/>
            <person name="Kuo A."/>
            <person name="Kohler A."/>
            <person name="Murat C."/>
            <person name="Tang N."/>
            <person name="Roy S."/>
            <person name="Loubradou J."/>
            <person name="Henrissat B."/>
            <person name="Grigoriev I.V."/>
            <person name="Corradi N."/>
            <person name="Roux C."/>
            <person name="Martin F.M."/>
        </authorList>
    </citation>
    <scope>NUCLEOTIDE SEQUENCE [LARGE SCALE GENOMIC DNA]</scope>
    <source>
        <strain evidence="1 2">DAOM 227022</strain>
    </source>
</reference>
<keyword evidence="2" id="KW-1185">Reference proteome</keyword>
<organism evidence="1 2">
    <name type="scientific">Glomus cerebriforme</name>
    <dbReference type="NCBI Taxonomy" id="658196"/>
    <lineage>
        <taxon>Eukaryota</taxon>
        <taxon>Fungi</taxon>
        <taxon>Fungi incertae sedis</taxon>
        <taxon>Mucoromycota</taxon>
        <taxon>Glomeromycotina</taxon>
        <taxon>Glomeromycetes</taxon>
        <taxon>Glomerales</taxon>
        <taxon>Glomeraceae</taxon>
        <taxon>Glomus</taxon>
    </lineage>
</organism>
<name>A0A397SIX9_9GLOM</name>